<evidence type="ECO:0000256" key="8">
    <source>
        <dbReference type="ARBA" id="ARBA00023136"/>
    </source>
</evidence>
<dbReference type="Gene3D" id="2.40.170.20">
    <property type="entry name" value="TonB-dependent receptor, beta-barrel domain"/>
    <property type="match status" value="1"/>
</dbReference>
<keyword evidence="3 11" id="KW-0813">Transport</keyword>
<dbReference type="CDD" id="cd01347">
    <property type="entry name" value="ligand_gated_channel"/>
    <property type="match status" value="1"/>
</dbReference>
<keyword evidence="7 12" id="KW-0798">TonB box</keyword>
<dbReference type="InterPro" id="IPR012910">
    <property type="entry name" value="Plug_dom"/>
</dbReference>
<evidence type="ECO:0000256" key="1">
    <source>
        <dbReference type="ARBA" id="ARBA00004571"/>
    </source>
</evidence>
<accession>A0A1Q2SMG4</accession>
<dbReference type="KEGG" id="ntt:TAO_0942"/>
<evidence type="ECO:0000256" key="10">
    <source>
        <dbReference type="ARBA" id="ARBA00023237"/>
    </source>
</evidence>
<evidence type="ECO:0000259" key="13">
    <source>
        <dbReference type="Pfam" id="PF00593"/>
    </source>
</evidence>
<evidence type="ECO:0000256" key="11">
    <source>
        <dbReference type="PROSITE-ProRule" id="PRU01360"/>
    </source>
</evidence>
<dbReference type="InterPro" id="IPR039426">
    <property type="entry name" value="TonB-dep_rcpt-like"/>
</dbReference>
<dbReference type="AlphaFoldDB" id="A0A1Q2SMG4"/>
<evidence type="ECO:0000313" key="16">
    <source>
        <dbReference type="Proteomes" id="UP000243679"/>
    </source>
</evidence>
<evidence type="ECO:0000256" key="2">
    <source>
        <dbReference type="ARBA" id="ARBA00008143"/>
    </source>
</evidence>
<keyword evidence="10 11" id="KW-0998">Cell outer membrane</keyword>
<gene>
    <name evidence="15" type="ORF">TAO_0942</name>
</gene>
<dbReference type="RefSeq" id="WP_231910585.1">
    <property type="nucleotide sequence ID" value="NZ_AP014836.1"/>
</dbReference>
<keyword evidence="16" id="KW-1185">Reference proteome</keyword>
<evidence type="ECO:0000256" key="4">
    <source>
        <dbReference type="ARBA" id="ARBA00022452"/>
    </source>
</evidence>
<evidence type="ECO:0000256" key="5">
    <source>
        <dbReference type="ARBA" id="ARBA00022692"/>
    </source>
</evidence>
<comment type="subcellular location">
    <subcellularLocation>
        <location evidence="1 11">Cell outer membrane</location>
        <topology evidence="1 11">Multi-pass membrane protein</topology>
    </subcellularLocation>
</comment>
<dbReference type="Proteomes" id="UP000243679">
    <property type="component" value="Chromosome"/>
</dbReference>
<dbReference type="EMBL" id="AP014836">
    <property type="protein sequence ID" value="BAW80312.1"/>
    <property type="molecule type" value="Genomic_DNA"/>
</dbReference>
<evidence type="ECO:0000256" key="3">
    <source>
        <dbReference type="ARBA" id="ARBA00022448"/>
    </source>
</evidence>
<dbReference type="PROSITE" id="PS52016">
    <property type="entry name" value="TONB_DEPENDENT_REC_3"/>
    <property type="match status" value="1"/>
</dbReference>
<dbReference type="GO" id="GO:0015344">
    <property type="term" value="F:siderophore uptake transmembrane transporter activity"/>
    <property type="evidence" value="ECO:0007669"/>
    <property type="project" value="TreeGrafter"/>
</dbReference>
<dbReference type="InterPro" id="IPR000531">
    <property type="entry name" value="Beta-barrel_TonB"/>
</dbReference>
<keyword evidence="6" id="KW-0732">Signal</keyword>
<dbReference type="Gene3D" id="2.170.130.10">
    <property type="entry name" value="TonB-dependent receptor, plug domain"/>
    <property type="match status" value="1"/>
</dbReference>
<organism evidence="15 16">
    <name type="scientific">Candidatus Nitrosoglobus terrae</name>
    <dbReference type="NCBI Taxonomy" id="1630141"/>
    <lineage>
        <taxon>Bacteria</taxon>
        <taxon>Pseudomonadati</taxon>
        <taxon>Pseudomonadota</taxon>
        <taxon>Gammaproteobacteria</taxon>
        <taxon>Chromatiales</taxon>
        <taxon>Chromatiaceae</taxon>
        <taxon>Candidatus Nitrosoglobus</taxon>
    </lineage>
</organism>
<feature type="domain" description="TonB-dependent receptor plug" evidence="14">
    <location>
        <begin position="32"/>
        <end position="142"/>
    </location>
</feature>
<evidence type="ECO:0000256" key="6">
    <source>
        <dbReference type="ARBA" id="ARBA00022729"/>
    </source>
</evidence>
<proteinExistence type="inferred from homology"/>
<feature type="domain" description="TonB-dependent receptor-like beta-barrel" evidence="13">
    <location>
        <begin position="257"/>
        <end position="649"/>
    </location>
</feature>
<keyword evidence="9 15" id="KW-0675">Receptor</keyword>
<keyword evidence="4 11" id="KW-1134">Transmembrane beta strand</keyword>
<evidence type="ECO:0000256" key="9">
    <source>
        <dbReference type="ARBA" id="ARBA00023170"/>
    </source>
</evidence>
<comment type="similarity">
    <text evidence="2">Belongs to the TonB-dependent receptor family. Hemoglobin/haptoglobin binding protein subfamily.</text>
</comment>
<dbReference type="SUPFAM" id="SSF56935">
    <property type="entry name" value="Porins"/>
    <property type="match status" value="1"/>
</dbReference>
<dbReference type="InterPro" id="IPR036942">
    <property type="entry name" value="Beta-barrel_TonB_sf"/>
</dbReference>
<dbReference type="Pfam" id="PF00593">
    <property type="entry name" value="TonB_dep_Rec_b-barrel"/>
    <property type="match status" value="1"/>
</dbReference>
<dbReference type="InterPro" id="IPR037066">
    <property type="entry name" value="Plug_dom_sf"/>
</dbReference>
<sequence>MAQSLGKEEEALLGIYGDEEMISLATGSKKPISQAPSAATVITAREIKEMGATELDQVLETVPGLQVSVNALGYDPIYTFRGMYSQYNPQVLMLVNGIPITSVYLGNRGQAWPGMPVQSIARIEVIRGPGSALYGANAFAGVINVITKTKEDIDGTELGGRAGSFNTWDGWALHGGTWGGFDVAFMAQYHNTGGSGQIINADAQTLFDQAFGTHASLAPGPVNLQRQNIDVRLDISRQYWRFRAGLQRLQNAGDGVGLAQALDPVGQFGNNQVNADLTYHNPEFSKNWDMTAQLSYFRTDVLADQLAQVYPPGAFNNTFPAGVFDGPETFENHVRLGVEGAYTGFDSHRIHGGTGVRYAELNAQETKNYSINGITGLPQPLPTGLTNVSNNPGQVFMPSGKFRINYYAFLQDTWNLARDWEFTAGLRYDEFSDFGSTLNPRVALVWLTRYNLTTKLLYGRAFRAPSFAELYGINNPAILGNPHLQPETVNTVELAFNYRPVEKLSVDLSLFHYIWNSMIQFVPDSSNLNSIINIARNVGGQTGSGFELGAEWKIRSNLRLLGNYSFQYSTNDQTGGLAANAPQNHIYARLNWEFLPNWHFNPQVNWVGFRPRAAGDPRPSLGGYTIFDFTLRRMMAGNRWEAAFSVRNLFNDNAREPSLLSGSNVLVPNDLPLLGRNFYGEIRLHF</sequence>
<keyword evidence="5 11" id="KW-0812">Transmembrane</keyword>
<evidence type="ECO:0000313" key="15">
    <source>
        <dbReference type="EMBL" id="BAW80312.1"/>
    </source>
</evidence>
<evidence type="ECO:0000256" key="7">
    <source>
        <dbReference type="ARBA" id="ARBA00023077"/>
    </source>
</evidence>
<evidence type="ECO:0000256" key="12">
    <source>
        <dbReference type="RuleBase" id="RU003357"/>
    </source>
</evidence>
<dbReference type="Pfam" id="PF07715">
    <property type="entry name" value="Plug"/>
    <property type="match status" value="1"/>
</dbReference>
<dbReference type="GO" id="GO:0044718">
    <property type="term" value="P:siderophore transmembrane transport"/>
    <property type="evidence" value="ECO:0007669"/>
    <property type="project" value="TreeGrafter"/>
</dbReference>
<keyword evidence="8 11" id="KW-0472">Membrane</keyword>
<name>A0A1Q2SMG4_9GAMM</name>
<dbReference type="PANTHER" id="PTHR30069">
    <property type="entry name" value="TONB-DEPENDENT OUTER MEMBRANE RECEPTOR"/>
    <property type="match status" value="1"/>
</dbReference>
<evidence type="ECO:0000259" key="14">
    <source>
        <dbReference type="Pfam" id="PF07715"/>
    </source>
</evidence>
<dbReference type="PANTHER" id="PTHR30069:SF29">
    <property type="entry name" value="HEMOGLOBIN AND HEMOGLOBIN-HAPTOGLOBIN-BINDING PROTEIN 1-RELATED"/>
    <property type="match status" value="1"/>
</dbReference>
<reference evidence="15 16" key="1">
    <citation type="journal article" date="2017" name="ISME J.">
        <title>An acid-tolerant ammonia-oxidizing ?-proteobacterium from soil.</title>
        <authorList>
            <person name="Hayatsu M."/>
            <person name="Tago K."/>
            <person name="Uchiyama I."/>
            <person name="Toyoda A."/>
            <person name="Wang Y."/>
            <person name="Shimomura Y."/>
            <person name="Okubo T."/>
            <person name="Kurisu F."/>
            <person name="Hirono Y."/>
            <person name="Nonaka K."/>
            <person name="Akiyama H."/>
            <person name="Itoh T."/>
            <person name="Takami H."/>
        </authorList>
    </citation>
    <scope>NUCLEOTIDE SEQUENCE [LARGE SCALE GENOMIC DNA]</scope>
    <source>
        <strain evidence="15 16">TAO100</strain>
    </source>
</reference>
<dbReference type="GO" id="GO:0009279">
    <property type="term" value="C:cell outer membrane"/>
    <property type="evidence" value="ECO:0007669"/>
    <property type="project" value="UniProtKB-SubCell"/>
</dbReference>
<protein>
    <submittedName>
        <fullName evidence="15">TonB-dependent receptor plug</fullName>
    </submittedName>
</protein>